<dbReference type="PANTHER" id="PTHR48080:SF3">
    <property type="entry name" value="ENOLASE SUPERFAMILY MEMBER DDB_G0284701"/>
    <property type="match status" value="1"/>
</dbReference>
<dbReference type="InterPro" id="IPR036849">
    <property type="entry name" value="Enolase-like_C_sf"/>
</dbReference>
<evidence type="ECO:0000256" key="2">
    <source>
        <dbReference type="ARBA" id="ARBA00022723"/>
    </source>
</evidence>
<keyword evidence="5" id="KW-1185">Reference proteome</keyword>
<comment type="caution">
    <text evidence="4">The sequence shown here is derived from an EMBL/GenBank/DDBJ whole genome shotgun (WGS) entry which is preliminary data.</text>
</comment>
<protein>
    <submittedName>
        <fullName evidence="4">Enolase C-terminal domain-like protein</fullName>
    </submittedName>
</protein>
<dbReference type="InterPro" id="IPR029017">
    <property type="entry name" value="Enolase-like_N"/>
</dbReference>
<proteinExistence type="inferred from homology"/>
<dbReference type="SFLD" id="SFLDG00180">
    <property type="entry name" value="muconate_cycloisomerase"/>
    <property type="match status" value="1"/>
</dbReference>
<sequence>MRITWQTARLELARPLRISRASMSGRDAVWIRIRDGDESGWGEVVTSPRLGLDTPAILSALAGWIARGLPPDPEALRASLPRVRQTLPPPVACAVDAAVHDLLARRAGVAVAAALGVPPRHRMPTACTIGLTGPRAAAERADALVAAGFSVIKIKLGDPDPAADIAAVRAVRHAAPGAALLLDPNGAWDVATAVHVLRTLAELDIAAVEQPVPAGRRPWLAEVCAAVPVPIVADEDAATPADLDELPAGIGGVNIKLAECGGLDAGLTMAARAADRGWQVLLGCQAASSLGIAPAAHLLGRARWADLDGHLLLADDPWTGLGGADGLLDTPAGPGLGVTRATEAR</sequence>
<dbReference type="Proteomes" id="UP001601444">
    <property type="component" value="Unassembled WGS sequence"/>
</dbReference>
<gene>
    <name evidence="4" type="ORF">ACFYTF_19865</name>
</gene>
<dbReference type="Gene3D" id="3.30.390.10">
    <property type="entry name" value="Enolase-like, N-terminal domain"/>
    <property type="match status" value="1"/>
</dbReference>
<comment type="similarity">
    <text evidence="1">Belongs to the mandelate racemase/muconate lactonizing enzyme family.</text>
</comment>
<dbReference type="Pfam" id="PF13378">
    <property type="entry name" value="MR_MLE_C"/>
    <property type="match status" value="1"/>
</dbReference>
<evidence type="ECO:0000313" key="5">
    <source>
        <dbReference type="Proteomes" id="UP001601444"/>
    </source>
</evidence>
<dbReference type="InterPro" id="IPR034593">
    <property type="entry name" value="DgoD-like"/>
</dbReference>
<dbReference type="Pfam" id="PF02746">
    <property type="entry name" value="MR_MLE_N"/>
    <property type="match status" value="1"/>
</dbReference>
<name>A0ABW6PRP5_9NOCA</name>
<dbReference type="SMART" id="SM00922">
    <property type="entry name" value="MR_MLE"/>
    <property type="match status" value="1"/>
</dbReference>
<dbReference type="InterPro" id="IPR018110">
    <property type="entry name" value="Mandel_Rmase/mucon_lact_enz_CS"/>
</dbReference>
<evidence type="ECO:0000256" key="1">
    <source>
        <dbReference type="ARBA" id="ARBA00008031"/>
    </source>
</evidence>
<dbReference type="SFLD" id="SFLDS00001">
    <property type="entry name" value="Enolase"/>
    <property type="match status" value="1"/>
</dbReference>
<dbReference type="SUPFAM" id="SSF51604">
    <property type="entry name" value="Enolase C-terminal domain-like"/>
    <property type="match status" value="1"/>
</dbReference>
<dbReference type="InterPro" id="IPR013342">
    <property type="entry name" value="Mandelate_racemase_C"/>
</dbReference>
<dbReference type="EMBL" id="JBIAMX010000012">
    <property type="protein sequence ID" value="MFF0545091.1"/>
    <property type="molecule type" value="Genomic_DNA"/>
</dbReference>
<evidence type="ECO:0000313" key="4">
    <source>
        <dbReference type="EMBL" id="MFF0545091.1"/>
    </source>
</evidence>
<dbReference type="SUPFAM" id="SSF54826">
    <property type="entry name" value="Enolase N-terminal domain-like"/>
    <property type="match status" value="1"/>
</dbReference>
<dbReference type="Gene3D" id="3.20.20.120">
    <property type="entry name" value="Enolase-like C-terminal domain"/>
    <property type="match status" value="1"/>
</dbReference>
<evidence type="ECO:0000259" key="3">
    <source>
        <dbReference type="SMART" id="SM00922"/>
    </source>
</evidence>
<feature type="domain" description="Mandelate racemase/muconate lactonizing enzyme C-terminal" evidence="3">
    <location>
        <begin position="134"/>
        <end position="230"/>
    </location>
</feature>
<organism evidence="4 5">
    <name type="scientific">Nocardia thailandica</name>
    <dbReference type="NCBI Taxonomy" id="257275"/>
    <lineage>
        <taxon>Bacteria</taxon>
        <taxon>Bacillati</taxon>
        <taxon>Actinomycetota</taxon>
        <taxon>Actinomycetes</taxon>
        <taxon>Mycobacteriales</taxon>
        <taxon>Nocardiaceae</taxon>
        <taxon>Nocardia</taxon>
    </lineage>
</organism>
<keyword evidence="2" id="KW-0479">Metal-binding</keyword>
<reference evidence="4 5" key="1">
    <citation type="submission" date="2024-10" db="EMBL/GenBank/DDBJ databases">
        <title>The Natural Products Discovery Center: Release of the First 8490 Sequenced Strains for Exploring Actinobacteria Biosynthetic Diversity.</title>
        <authorList>
            <person name="Kalkreuter E."/>
            <person name="Kautsar S.A."/>
            <person name="Yang D."/>
            <person name="Bader C.D."/>
            <person name="Teijaro C.N."/>
            <person name="Fluegel L."/>
            <person name="Davis C.M."/>
            <person name="Simpson J.R."/>
            <person name="Lauterbach L."/>
            <person name="Steele A.D."/>
            <person name="Gui C."/>
            <person name="Meng S."/>
            <person name="Li G."/>
            <person name="Viehrig K."/>
            <person name="Ye F."/>
            <person name="Su P."/>
            <person name="Kiefer A.F."/>
            <person name="Nichols A."/>
            <person name="Cepeda A.J."/>
            <person name="Yan W."/>
            <person name="Fan B."/>
            <person name="Jiang Y."/>
            <person name="Adhikari A."/>
            <person name="Zheng C.-J."/>
            <person name="Schuster L."/>
            <person name="Cowan T.M."/>
            <person name="Smanski M.J."/>
            <person name="Chevrette M.G."/>
            <person name="De Carvalho L.P.S."/>
            <person name="Shen B."/>
        </authorList>
    </citation>
    <scope>NUCLEOTIDE SEQUENCE [LARGE SCALE GENOMIC DNA]</scope>
    <source>
        <strain evidence="4 5">NPDC004045</strain>
    </source>
</reference>
<dbReference type="InterPro" id="IPR029065">
    <property type="entry name" value="Enolase_C-like"/>
</dbReference>
<accession>A0ABW6PRP5</accession>
<dbReference type="InterPro" id="IPR013341">
    <property type="entry name" value="Mandelate_racemase_N_dom"/>
</dbReference>
<dbReference type="PANTHER" id="PTHR48080">
    <property type="entry name" value="D-GALACTONATE DEHYDRATASE-RELATED"/>
    <property type="match status" value="1"/>
</dbReference>
<dbReference type="PROSITE" id="PS00909">
    <property type="entry name" value="MR_MLE_2"/>
    <property type="match status" value="1"/>
</dbReference>
<dbReference type="RefSeq" id="WP_387701587.1">
    <property type="nucleotide sequence ID" value="NZ_JBIAMX010000012.1"/>
</dbReference>